<sequence length="76" mass="9075">MLQEKNMILSLILCPLLKVSYFVCFQEKTPFRIGRYKKKRGFFYNYKMKEKESLNKVDKFLNQLLLPFEGGLGFGR</sequence>
<accession>A0A0K9CP15</accession>
<reference evidence="1 2" key="2">
    <citation type="submission" date="2013-10" db="EMBL/GenBank/DDBJ databases">
        <title>The Genome Sequence of Fusobacterium nucleatum subsp. animalis D11.</title>
        <authorList>
            <consortium name="The Broad Institute Genomics Platform"/>
            <person name="Earl A."/>
            <person name="Ward D."/>
            <person name="Feldgarden M."/>
            <person name="Gevers D."/>
            <person name="Kostic A."/>
            <person name="Garrett W."/>
            <person name="Young S.K."/>
            <person name="Zeng Q."/>
            <person name="Gargeya S."/>
            <person name="Fitzgerald M."/>
            <person name="Abouelleil A."/>
            <person name="Alvarado L."/>
            <person name="Berlin A.M."/>
            <person name="Chapman S.B."/>
            <person name="Gainer-Dewar J."/>
            <person name="Goldberg J."/>
            <person name="Gnerre S."/>
            <person name="Griggs A."/>
            <person name="Gujja S."/>
            <person name="Hansen M."/>
            <person name="Howarth C."/>
            <person name="Imamovic A."/>
            <person name="Ireland A."/>
            <person name="Larimer J."/>
            <person name="McCowan C."/>
            <person name="Murphy C."/>
            <person name="Pearson M."/>
            <person name="Poon T.W."/>
            <person name="Priest M."/>
            <person name="Roberts A."/>
            <person name="Saif S."/>
            <person name="Shea T."/>
            <person name="Sykes S."/>
            <person name="Wortman J."/>
            <person name="Nusbaum C."/>
            <person name="Birren B."/>
        </authorList>
    </citation>
    <scope>NUCLEOTIDE SEQUENCE [LARGE SCALE GENOMIC DNA]</scope>
    <source>
        <strain evidence="1 2">D11</strain>
    </source>
</reference>
<dbReference type="EMBL" id="ACDS02000052">
    <property type="protein sequence ID" value="KMV75961.1"/>
    <property type="molecule type" value="Genomic_DNA"/>
</dbReference>
<dbReference type="AlphaFoldDB" id="A0A0K9CP15"/>
<reference evidence="2" key="1">
    <citation type="submission" date="2009-02" db="EMBL/GenBank/DDBJ databases">
        <title>The Genome Sequence of Shigella sp. D9.</title>
        <authorList>
            <consortium name="The Broad Institute Genome Sequencing Platform"/>
            <person name="Ward D."/>
            <person name="Young S.K."/>
            <person name="Kodira C.D."/>
            <person name="Zeng Q."/>
            <person name="Koehrsen M."/>
            <person name="Alvarado L."/>
            <person name="Berlin A."/>
            <person name="Borenstein D."/>
            <person name="Chen Z."/>
            <person name="Engels R."/>
            <person name="Freedman E."/>
            <person name="Gellesch M."/>
            <person name="Goldberg J."/>
            <person name="Griggs A."/>
            <person name="Gujja S."/>
            <person name="Heiman D."/>
            <person name="Hepburn T."/>
            <person name="Howarth C."/>
            <person name="Jen D."/>
            <person name="Larson L."/>
            <person name="Lewis B."/>
            <person name="Mehta T."/>
            <person name="Park D."/>
            <person name="Pearson M."/>
            <person name="Roberts A."/>
            <person name="Saif S."/>
            <person name="Shea T."/>
            <person name="Shenoy N."/>
            <person name="Sisk P."/>
            <person name="Stolte C."/>
            <person name="Sykes S."/>
            <person name="Walk T."/>
            <person name="White J."/>
            <person name="Yandava C."/>
            <person name="Allen-Vercoe E."/>
            <person name="Strauss J."/>
            <person name="Sibley C."/>
            <person name="White A."/>
            <person name="Ambrose C."/>
            <person name="Lander E."/>
            <person name="Nusbaum C."/>
            <person name="Galagan J."/>
            <person name="Birren B."/>
        </authorList>
    </citation>
    <scope>NUCLEOTIDE SEQUENCE [LARGE SCALE GENOMIC DNA]</scope>
    <source>
        <strain evidence="2">D11</strain>
    </source>
</reference>
<organism evidence="1 2">
    <name type="scientific">Fusobacterium animalis D11</name>
    <dbReference type="NCBI Taxonomy" id="556264"/>
    <lineage>
        <taxon>Bacteria</taxon>
        <taxon>Fusobacteriati</taxon>
        <taxon>Fusobacteriota</taxon>
        <taxon>Fusobacteriia</taxon>
        <taxon>Fusobacteriales</taxon>
        <taxon>Fusobacteriaceae</taxon>
        <taxon>Fusobacterium</taxon>
    </lineage>
</organism>
<evidence type="ECO:0000313" key="1">
    <source>
        <dbReference type="EMBL" id="KMV75961.1"/>
    </source>
</evidence>
<protein>
    <submittedName>
        <fullName evidence="1">Uncharacterized protein</fullName>
    </submittedName>
</protein>
<comment type="caution">
    <text evidence="1">The sequence shown here is derived from an EMBL/GenBank/DDBJ whole genome shotgun (WGS) entry which is preliminary data.</text>
</comment>
<evidence type="ECO:0000313" key="2">
    <source>
        <dbReference type="Proteomes" id="UP000004650"/>
    </source>
</evidence>
<dbReference type="Proteomes" id="UP000004650">
    <property type="component" value="Unassembled WGS sequence"/>
</dbReference>
<gene>
    <name evidence="1" type="ORF">PSAG_04663</name>
</gene>
<name>A0A0K9CP15_9FUSO</name>
<proteinExistence type="predicted"/>